<dbReference type="Pfam" id="PF19798">
    <property type="entry name" value="Sulfotransfer_5"/>
    <property type="match status" value="1"/>
</dbReference>
<evidence type="ECO:0000313" key="2">
    <source>
        <dbReference type="EMBL" id="GIE25021.1"/>
    </source>
</evidence>
<dbReference type="InterPro" id="IPR027417">
    <property type="entry name" value="P-loop_NTPase"/>
</dbReference>
<dbReference type="PANTHER" id="PTHR42743">
    <property type="entry name" value="AMINO-ACID AMINOTRANSFERASE"/>
    <property type="match status" value="1"/>
</dbReference>
<organism evidence="2 3">
    <name type="scientific">Winogradskya humida</name>
    <dbReference type="NCBI Taxonomy" id="113566"/>
    <lineage>
        <taxon>Bacteria</taxon>
        <taxon>Bacillati</taxon>
        <taxon>Actinomycetota</taxon>
        <taxon>Actinomycetes</taxon>
        <taxon>Micromonosporales</taxon>
        <taxon>Micromonosporaceae</taxon>
        <taxon>Winogradskya</taxon>
    </lineage>
</organism>
<dbReference type="RefSeq" id="WP_203841998.1">
    <property type="nucleotide sequence ID" value="NZ_BAAATV010000015.1"/>
</dbReference>
<evidence type="ECO:0000313" key="3">
    <source>
        <dbReference type="Proteomes" id="UP000603200"/>
    </source>
</evidence>
<keyword evidence="3" id="KW-1185">Reference proteome</keyword>
<comment type="similarity">
    <text evidence="1">Belongs to the class-IV pyridoxal-phosphate-dependent aminotransferase family.</text>
</comment>
<sequence>MTGIIALWAAPRSRSTAFFRSMVEHGDVVALHEPLCNLVDFGETTVLDRVVRTPAELIEVVTGIARTRTVFFKDTTDQRYPEILADTAFLREARHTFLIRTPAEVASSFYALKPDMQVSDIGIENQHEILEAVRVAGGAPAVVIDSADLVTAPEATMANYCAEVGLPFRPEALNWQAGARPEWERSDRWHQDVAASTGFSARTSQYANTVENDPRLAAFSAHHEPFYQLLRAQRLVTA</sequence>
<dbReference type="PANTHER" id="PTHR42743:SF11">
    <property type="entry name" value="AMINODEOXYCHORISMATE LYASE"/>
    <property type="match status" value="1"/>
</dbReference>
<evidence type="ECO:0000256" key="1">
    <source>
        <dbReference type="ARBA" id="ARBA00009320"/>
    </source>
</evidence>
<dbReference type="Gene3D" id="3.40.50.300">
    <property type="entry name" value="P-loop containing nucleotide triphosphate hydrolases"/>
    <property type="match status" value="1"/>
</dbReference>
<name>A0ABQ4A2E6_9ACTN</name>
<evidence type="ECO:0008006" key="4">
    <source>
        <dbReference type="Google" id="ProtNLM"/>
    </source>
</evidence>
<accession>A0ABQ4A2E6</accession>
<comment type="caution">
    <text evidence="2">The sequence shown here is derived from an EMBL/GenBank/DDBJ whole genome shotgun (WGS) entry which is preliminary data.</text>
</comment>
<proteinExistence type="inferred from homology"/>
<reference evidence="2 3" key="1">
    <citation type="submission" date="2021-01" db="EMBL/GenBank/DDBJ databases">
        <title>Whole genome shotgun sequence of Actinoplanes humidus NBRC 14915.</title>
        <authorList>
            <person name="Komaki H."/>
            <person name="Tamura T."/>
        </authorList>
    </citation>
    <scope>NUCLEOTIDE SEQUENCE [LARGE SCALE GENOMIC DNA]</scope>
    <source>
        <strain evidence="2 3">NBRC 14915</strain>
    </source>
</reference>
<gene>
    <name evidence="2" type="ORF">Ahu01nite_081230</name>
</gene>
<dbReference type="Proteomes" id="UP000603200">
    <property type="component" value="Unassembled WGS sequence"/>
</dbReference>
<dbReference type="SUPFAM" id="SSF52540">
    <property type="entry name" value="P-loop containing nucleoside triphosphate hydrolases"/>
    <property type="match status" value="1"/>
</dbReference>
<dbReference type="InterPro" id="IPR050571">
    <property type="entry name" value="Class-IV_PLP-Dep_Aminotrnsfr"/>
</dbReference>
<dbReference type="EMBL" id="BOMN01000115">
    <property type="protein sequence ID" value="GIE25021.1"/>
    <property type="molecule type" value="Genomic_DNA"/>
</dbReference>
<protein>
    <recommendedName>
        <fullName evidence="4">Sulfotransferase family protein</fullName>
    </recommendedName>
</protein>